<dbReference type="SUPFAM" id="SSF53474">
    <property type="entry name" value="alpha/beta-Hydrolases"/>
    <property type="match status" value="1"/>
</dbReference>
<sequence>MLEFLTWTARVIAVVVAIGAGLWVFGPYEPVEAASAFDPNALPDDLDAYLAQSEALVPNLRLGTHKRIHWHGLPGAQTDVAVVYIHGFSASSEEIRPVPDRVAQALGANLYFTRLTGHGQDGAAMATATAGAWLQDVAEAYAIGRKIGRQVLVISTSTGGTLAAATAINPGLSEGILGHVFVSPNFGLANPAGQLLSWPAARYWAPLIAGQNRSFEVRNEAHGAYWTSAYPTIAAMPMAAIVRYAAGLDVSTAQLPAMFLFSDADQVVSSTATRAVAAKWGGPVQLEPVTVGPDDDPYSHVIAGDILSPGMTDHAVASITKWAQTLIAP</sequence>
<dbReference type="RefSeq" id="WP_058124087.1">
    <property type="nucleotide sequence ID" value="NZ_CYRX01000031.1"/>
</dbReference>
<evidence type="ECO:0000256" key="1">
    <source>
        <dbReference type="SAM" id="Phobius"/>
    </source>
</evidence>
<keyword evidence="1" id="KW-1133">Transmembrane helix</keyword>
<organism evidence="3 4">
    <name type="scientific">Thalassobacter stenotrophicus</name>
    <dbReference type="NCBI Taxonomy" id="266809"/>
    <lineage>
        <taxon>Bacteria</taxon>
        <taxon>Pseudomonadati</taxon>
        <taxon>Pseudomonadota</taxon>
        <taxon>Alphaproteobacteria</taxon>
        <taxon>Rhodobacterales</taxon>
        <taxon>Roseobacteraceae</taxon>
        <taxon>Thalassobacter</taxon>
    </lineage>
</organism>
<dbReference type="eggNOG" id="COG2267">
    <property type="taxonomic scope" value="Bacteria"/>
</dbReference>
<reference evidence="3 4" key="1">
    <citation type="submission" date="2015-09" db="EMBL/GenBank/DDBJ databases">
        <authorList>
            <consortium name="Swine Surveillance"/>
        </authorList>
    </citation>
    <scope>NUCLEOTIDE SEQUENCE [LARGE SCALE GENOMIC DNA]</scope>
    <source>
        <strain evidence="3 4">CECT 5294</strain>
    </source>
</reference>
<feature type="domain" description="Serine aminopeptidase S33" evidence="2">
    <location>
        <begin position="78"/>
        <end position="280"/>
    </location>
</feature>
<feature type="transmembrane region" description="Helical" evidence="1">
    <location>
        <begin position="7"/>
        <end position="26"/>
    </location>
</feature>
<dbReference type="AlphaFoldDB" id="A0A0P1FKR8"/>
<keyword evidence="1" id="KW-0472">Membrane</keyword>
<keyword evidence="1" id="KW-0812">Transmembrane</keyword>
<evidence type="ECO:0000259" key="2">
    <source>
        <dbReference type="Pfam" id="PF12146"/>
    </source>
</evidence>
<evidence type="ECO:0000313" key="4">
    <source>
        <dbReference type="Proteomes" id="UP000051298"/>
    </source>
</evidence>
<dbReference type="InterPro" id="IPR029058">
    <property type="entry name" value="AB_hydrolase_fold"/>
</dbReference>
<dbReference type="Pfam" id="PF12146">
    <property type="entry name" value="Hydrolase_4"/>
    <property type="match status" value="1"/>
</dbReference>
<gene>
    <name evidence="3" type="ORF">THS5294_02621</name>
</gene>
<evidence type="ECO:0000313" key="3">
    <source>
        <dbReference type="EMBL" id="CUH61317.1"/>
    </source>
</evidence>
<dbReference type="STRING" id="266809.PM03_12330"/>
<dbReference type="InterPro" id="IPR022742">
    <property type="entry name" value="Hydrolase_4"/>
</dbReference>
<accession>A0A0P1FKR8</accession>
<dbReference type="Gene3D" id="3.40.50.1820">
    <property type="entry name" value="alpha/beta hydrolase"/>
    <property type="match status" value="1"/>
</dbReference>
<name>A0A0P1FKR8_9RHOB</name>
<dbReference type="Proteomes" id="UP000051298">
    <property type="component" value="Unassembled WGS sequence"/>
</dbReference>
<dbReference type="EMBL" id="CYRX01000031">
    <property type="protein sequence ID" value="CUH61317.1"/>
    <property type="molecule type" value="Genomic_DNA"/>
</dbReference>
<proteinExistence type="predicted"/>
<protein>
    <submittedName>
        <fullName evidence="3">Esterase/lipase</fullName>
    </submittedName>
</protein>